<accession>A0A4P9YD03</accession>
<evidence type="ECO:0000256" key="1">
    <source>
        <dbReference type="SAM" id="Coils"/>
    </source>
</evidence>
<feature type="coiled-coil region" evidence="1">
    <location>
        <begin position="92"/>
        <end position="119"/>
    </location>
</feature>
<keyword evidence="1" id="KW-0175">Coiled coil</keyword>
<proteinExistence type="predicted"/>
<evidence type="ECO:0000313" key="2">
    <source>
        <dbReference type="EMBL" id="RKP16742.1"/>
    </source>
</evidence>
<dbReference type="EMBL" id="ML006272">
    <property type="protein sequence ID" value="RKP16742.1"/>
    <property type="molecule type" value="Genomic_DNA"/>
</dbReference>
<organism evidence="2 3">
    <name type="scientific">Rozella allomycis (strain CSF55)</name>
    <dbReference type="NCBI Taxonomy" id="988480"/>
    <lineage>
        <taxon>Eukaryota</taxon>
        <taxon>Fungi</taxon>
        <taxon>Fungi incertae sedis</taxon>
        <taxon>Cryptomycota</taxon>
        <taxon>Cryptomycota incertae sedis</taxon>
        <taxon>Rozella</taxon>
    </lineage>
</organism>
<gene>
    <name evidence="2" type="ORF">ROZALSC1DRAFT_31388</name>
</gene>
<evidence type="ECO:0000313" key="3">
    <source>
        <dbReference type="Proteomes" id="UP000281549"/>
    </source>
</evidence>
<name>A0A4P9YD03_ROZAC</name>
<dbReference type="AlphaFoldDB" id="A0A4P9YD03"/>
<reference evidence="3" key="1">
    <citation type="journal article" date="2018" name="Nat. Microbiol.">
        <title>Leveraging single-cell genomics to expand the fungal tree of life.</title>
        <authorList>
            <person name="Ahrendt S.R."/>
            <person name="Quandt C.A."/>
            <person name="Ciobanu D."/>
            <person name="Clum A."/>
            <person name="Salamov A."/>
            <person name="Andreopoulos B."/>
            <person name="Cheng J.F."/>
            <person name="Woyke T."/>
            <person name="Pelin A."/>
            <person name="Henrissat B."/>
            <person name="Reynolds N.K."/>
            <person name="Benny G.L."/>
            <person name="Smith M.E."/>
            <person name="James T.Y."/>
            <person name="Grigoriev I.V."/>
        </authorList>
    </citation>
    <scope>NUCLEOTIDE SEQUENCE [LARGE SCALE GENOMIC DNA]</scope>
    <source>
        <strain evidence="3">CSF55</strain>
    </source>
</reference>
<protein>
    <submittedName>
        <fullName evidence="2">Uncharacterized protein</fullName>
    </submittedName>
</protein>
<sequence length="451" mass="53524">MSTFFQRFSDEKGDPGKFEWINDIPKASDICDFLNNLDESNILEKDELDCYEWICKNNMEEEYSENFEYSIENETPAIETYKPDIQLINRIKMELQKISSKLENELSHLKRQKLNENEIRNSVIKASAKYDESLSAIQHQITNIDNHEWINEFSLENLIDENKRLTMNLNELFKKQLNNNDSLMKQIDPESLSFVQGLSEEEKVNTQKELERLTIARFIHLIYSISVDFESDLQDSFNKEKLRLFELIKEKTELELFNSLQKEMNLPRMAKETTSDFIHVAVITRYRKNLNFLSSNVDVSLEERKGIYDIKPLLNRMTIDNKNKICLLVMDLLDIDPMERKWSVLKQRLMEFHDKKLENLAKIQNLDILESLREVDLAFCKLNELLLMDSKTFQLCLIPKAIFEKQIELKKAIEKYQPFIENAGNAIKLQDLLRQHKKIFYYFYCKPEAFD</sequence>
<dbReference type="Proteomes" id="UP000281549">
    <property type="component" value="Unassembled WGS sequence"/>
</dbReference>